<dbReference type="Proteomes" id="UP000031843">
    <property type="component" value="Chromosome secondary"/>
</dbReference>
<reference evidence="2 3" key="1">
    <citation type="journal article" date="2015" name="Genome Announc.">
        <title>Complete Genome Sequence of Cupriavidus basilensis 4G11, Isolated from the Oak Ridge Field Research Center Site.</title>
        <authorList>
            <person name="Ray J."/>
            <person name="Waters R.J."/>
            <person name="Skerker J.M."/>
            <person name="Kuehl J.V."/>
            <person name="Price M.N."/>
            <person name="Huang J."/>
            <person name="Chakraborty R."/>
            <person name="Arkin A.P."/>
            <person name="Deutschbauer A."/>
        </authorList>
    </citation>
    <scope>NUCLEOTIDE SEQUENCE [LARGE SCALE GENOMIC DNA]</scope>
    <source>
        <strain evidence="2">4G11</strain>
    </source>
</reference>
<evidence type="ECO:0000259" key="1">
    <source>
        <dbReference type="Pfam" id="PF22691"/>
    </source>
</evidence>
<keyword evidence="3" id="KW-1185">Reference proteome</keyword>
<dbReference type="KEGG" id="cbw:RR42_s0376"/>
<dbReference type="NCBIfam" id="NF004811">
    <property type="entry name" value="PRK06158.1"/>
    <property type="match status" value="1"/>
</dbReference>
<protein>
    <submittedName>
        <fullName evidence="2">3-ketoacyl-CoA thiolase</fullName>
        <ecNumber evidence="2">2.3.1.16</ecNumber>
    </submittedName>
</protein>
<keyword evidence="2" id="KW-0808">Transferase</keyword>
<dbReference type="Pfam" id="PF22691">
    <property type="entry name" value="Thiolase_C_1"/>
    <property type="match status" value="1"/>
</dbReference>
<proteinExistence type="predicted"/>
<dbReference type="Gene3D" id="3.40.47.10">
    <property type="match status" value="1"/>
</dbReference>
<name>A0A0C4Y940_9BURK</name>
<dbReference type="PANTHER" id="PTHR42870:SF1">
    <property type="entry name" value="NON-SPECIFIC LIPID-TRANSFER PROTEIN-LIKE 2"/>
    <property type="match status" value="1"/>
</dbReference>
<organism evidence="2 3">
    <name type="scientific">Cupriavidus basilensis</name>
    <dbReference type="NCBI Taxonomy" id="68895"/>
    <lineage>
        <taxon>Bacteria</taxon>
        <taxon>Pseudomonadati</taxon>
        <taxon>Pseudomonadota</taxon>
        <taxon>Betaproteobacteria</taxon>
        <taxon>Burkholderiales</taxon>
        <taxon>Burkholderiaceae</taxon>
        <taxon>Cupriavidus</taxon>
    </lineage>
</organism>
<dbReference type="RefSeq" id="WP_052494866.1">
    <property type="nucleotide sequence ID" value="NZ_CP010537.1"/>
</dbReference>
<dbReference type="CDD" id="cd00829">
    <property type="entry name" value="SCP-x_thiolase"/>
    <property type="match status" value="1"/>
</dbReference>
<dbReference type="EC" id="2.3.1.16" evidence="2"/>
<dbReference type="STRING" id="68895.RR42_s0376"/>
<sequence>MMGSTRGTSGSQRGAIAILGTGLAGLGHAGGRTEQEIIAQAAHAAVKASGLRMQQIDGIITSSLTSPWWVMRMAEYLGIRPRFSDSTMFGGSSFIADLKIAAMAIEAGECDNVLICYGSTPRSVPSSSRQNQMRAELDPQPYEHPYKPFNPPSSYALAAARHMHQYGTTRTQLAEVAVAARRWAQLNPDAFSRDPLTVDDVINAKMISDPLTVRDCCLVTDGAGAFVVTRADRARGLHASPVYVLGCGHAHWHRQISCMDDVTVTPAVESGRRAFTEAGLTPDDIDVVELYDAFTINPILFLEDLGFCAKGEGGAFVSGGRIEPGGAFPMNTNGGGLSCLHPGMYSIFLVIEAVTQLRREAGARQVKDADIALVHGNGGVLSSQATAILSTSL</sequence>
<dbReference type="InterPro" id="IPR002155">
    <property type="entry name" value="Thiolase"/>
</dbReference>
<dbReference type="OrthoDB" id="9790314at2"/>
<evidence type="ECO:0000313" key="3">
    <source>
        <dbReference type="Proteomes" id="UP000031843"/>
    </source>
</evidence>
<gene>
    <name evidence="2" type="ORF">RR42_s0376</name>
</gene>
<dbReference type="InterPro" id="IPR016039">
    <property type="entry name" value="Thiolase-like"/>
</dbReference>
<keyword evidence="2" id="KW-0012">Acyltransferase</keyword>
<accession>A0A0C4Y940</accession>
<dbReference type="InterPro" id="IPR055140">
    <property type="entry name" value="Thiolase_C_2"/>
</dbReference>
<dbReference type="GO" id="GO:0003988">
    <property type="term" value="F:acetyl-CoA C-acyltransferase activity"/>
    <property type="evidence" value="ECO:0007669"/>
    <property type="project" value="UniProtKB-EC"/>
</dbReference>
<dbReference type="SUPFAM" id="SSF53901">
    <property type="entry name" value="Thiolase-like"/>
    <property type="match status" value="2"/>
</dbReference>
<evidence type="ECO:0000313" key="2">
    <source>
        <dbReference type="EMBL" id="AJG21972.1"/>
    </source>
</evidence>
<feature type="domain" description="Thiolase C-terminal" evidence="1">
    <location>
        <begin position="248"/>
        <end position="391"/>
    </location>
</feature>
<dbReference type="PIRSF" id="PIRSF000429">
    <property type="entry name" value="Ac-CoA_Ac_transf"/>
    <property type="match status" value="1"/>
</dbReference>
<dbReference type="EMBL" id="CP010537">
    <property type="protein sequence ID" value="AJG21972.1"/>
    <property type="molecule type" value="Genomic_DNA"/>
</dbReference>
<dbReference type="AlphaFoldDB" id="A0A0C4Y940"/>
<dbReference type="PANTHER" id="PTHR42870">
    <property type="entry name" value="ACETYL-COA C-ACETYLTRANSFERASE"/>
    <property type="match status" value="1"/>
</dbReference>